<dbReference type="RefSeq" id="WP_146138508.1">
    <property type="nucleotide sequence ID" value="NZ_PVWO01000490.1"/>
</dbReference>
<dbReference type="OrthoDB" id="572515at2"/>
<keyword evidence="3" id="KW-1185">Reference proteome</keyword>
<comment type="caution">
    <text evidence="2">The sequence shown here is derived from an EMBL/GenBank/DDBJ whole genome shotgun (WGS) entry which is preliminary data.</text>
</comment>
<evidence type="ECO:0000313" key="2">
    <source>
        <dbReference type="EMBL" id="PSB45904.1"/>
    </source>
</evidence>
<evidence type="ECO:0000256" key="1">
    <source>
        <dbReference type="SAM" id="Phobius"/>
    </source>
</evidence>
<reference evidence="2 3" key="1">
    <citation type="submission" date="2018-03" db="EMBL/GenBank/DDBJ databases">
        <title>The ancient ancestry and fast evolution of plastids.</title>
        <authorList>
            <person name="Moore K.R."/>
            <person name="Magnabosco C."/>
            <person name="Momper L."/>
            <person name="Gold D.A."/>
            <person name="Bosak T."/>
            <person name="Fournier G.P."/>
        </authorList>
    </citation>
    <scope>NUCLEOTIDE SEQUENCE [LARGE SCALE GENOMIC DNA]</scope>
    <source>
        <strain evidence="2 3">CCALA 037</strain>
    </source>
</reference>
<sequence length="212" mass="23215">MNDRPNRSIFRSDAIRRYAASREEVVLPRWISPSSFLYLWLLLGSLFGGIFLAWYAKVPVFATGKATIVRLPARTSGGREEVVIAAFFPARTRSQLQPHQPLRLHFEGISSLDRSSGLRLTAKPEIRSPEDIRTQFGLATSTALQIDRPVVMAIVPLDPAVLDLPTTAYIGSTGTAEIVVGSQRLLSLLPWIGSHFDVPGLGDDSGSFLSSP</sequence>
<keyword evidence="1" id="KW-0812">Transmembrane</keyword>
<gene>
    <name evidence="2" type="ORF">C7B77_25005</name>
</gene>
<dbReference type="EMBL" id="PVWO01000490">
    <property type="protein sequence ID" value="PSB45904.1"/>
    <property type="molecule type" value="Genomic_DNA"/>
</dbReference>
<keyword evidence="1" id="KW-1133">Transmembrane helix</keyword>
<protein>
    <submittedName>
        <fullName evidence="2">Uncharacterized protein</fullName>
    </submittedName>
</protein>
<dbReference type="Proteomes" id="UP000238937">
    <property type="component" value="Unassembled WGS sequence"/>
</dbReference>
<feature type="transmembrane region" description="Helical" evidence="1">
    <location>
        <begin position="37"/>
        <end position="56"/>
    </location>
</feature>
<keyword evidence="1" id="KW-0472">Membrane</keyword>
<name>A0A2T1FLN1_9CYAN</name>
<evidence type="ECO:0000313" key="3">
    <source>
        <dbReference type="Proteomes" id="UP000238937"/>
    </source>
</evidence>
<dbReference type="AlphaFoldDB" id="A0A2T1FLN1"/>
<organism evidence="2 3">
    <name type="scientific">Chamaesiphon polymorphus CCALA 037</name>
    <dbReference type="NCBI Taxonomy" id="2107692"/>
    <lineage>
        <taxon>Bacteria</taxon>
        <taxon>Bacillati</taxon>
        <taxon>Cyanobacteriota</taxon>
        <taxon>Cyanophyceae</taxon>
        <taxon>Gomontiellales</taxon>
        <taxon>Chamaesiphonaceae</taxon>
        <taxon>Chamaesiphon</taxon>
    </lineage>
</organism>
<proteinExistence type="predicted"/>
<feature type="non-terminal residue" evidence="2">
    <location>
        <position position="212"/>
    </location>
</feature>
<accession>A0A2T1FLN1</accession>